<evidence type="ECO:0000259" key="4">
    <source>
        <dbReference type="Pfam" id="PF13088"/>
    </source>
</evidence>
<dbReference type="EMBL" id="SAYD01000018">
    <property type="protein sequence ID" value="TXJ39005.1"/>
    <property type="molecule type" value="Genomic_DNA"/>
</dbReference>
<gene>
    <name evidence="5" type="ORF">EPJ81_07760</name>
</gene>
<dbReference type="Proteomes" id="UP000325002">
    <property type="component" value="Unassembled WGS sequence"/>
</dbReference>
<dbReference type="EC" id="3.2.1.18" evidence="3"/>
<sequence>MIFMNRKLKIVIGLIVVMILSLISALSCRNIYGELSYVEDGSGKEGIDDKGFPNYYLTEEQQQTPYIQGPTIVFDSRGGNNTQIYHIPAIIVADNGNIIAFGDNRYKDSVDIGFGRGLIDIVYKVSKDGGQTWSAEKIIGPKSTSTDVSDIKNKGDVSVFKALDGRLVALAVSGGGFANGHNPKTPSRMLRSKSYDNGETWTPWEEVGQNTVFSAMKTKGIIRGFATSGRGTTLKDGTLATAMVGSSTGTGGGWVAYFLYSKDKGDTWHVYPNMQPATSPSGWLITEPKIVGELDDGKLLMSVRNGSSSQFKRGQPRMYGVSSDKGITWGDFNNPKSGRLGYWNNMICGNVDSEGIVWTRESEHDKTRILHLLTGPMFRGGMSFWVSLNGGKNFTKKLDVLKENMNPSKYTAGYNSIDVLGDGTVIALSEEYNESNTKLGTADYDLVFRRYNMKAITGEVYKTEWYKSVTNKYITK</sequence>
<dbReference type="InterPro" id="IPR026856">
    <property type="entry name" value="Sialidase_fam"/>
</dbReference>
<comment type="catalytic activity">
    <reaction evidence="1">
        <text>Hydrolysis of alpha-(2-&gt;3)-, alpha-(2-&gt;6)-, alpha-(2-&gt;8)- glycosidic linkages of terminal sialic acid residues in oligosaccharides, glycoproteins, glycolipids, colominic acid and synthetic substrates.</text>
        <dbReference type="EC" id="3.2.1.18"/>
    </reaction>
</comment>
<dbReference type="InterPro" id="IPR036278">
    <property type="entry name" value="Sialidase_sf"/>
</dbReference>
<comment type="similarity">
    <text evidence="2">Belongs to the glycosyl hydrolase 33 family.</text>
</comment>
<evidence type="ECO:0000313" key="5">
    <source>
        <dbReference type="EMBL" id="TXJ39005.1"/>
    </source>
</evidence>
<protein>
    <recommendedName>
        <fullName evidence="3">exo-alpha-sialidase</fullName>
        <ecNumber evidence="3">3.2.1.18</ecNumber>
    </recommendedName>
</protein>
<dbReference type="SUPFAM" id="SSF50939">
    <property type="entry name" value="Sialidases"/>
    <property type="match status" value="1"/>
</dbReference>
<feature type="domain" description="Sialidase" evidence="4">
    <location>
        <begin position="119"/>
        <end position="412"/>
    </location>
</feature>
<dbReference type="GO" id="GO:0016020">
    <property type="term" value="C:membrane"/>
    <property type="evidence" value="ECO:0007669"/>
    <property type="project" value="TreeGrafter"/>
</dbReference>
<dbReference type="CDD" id="cd15482">
    <property type="entry name" value="Sialidase_non-viral"/>
    <property type="match status" value="1"/>
</dbReference>
<dbReference type="GO" id="GO:0005737">
    <property type="term" value="C:cytoplasm"/>
    <property type="evidence" value="ECO:0007669"/>
    <property type="project" value="TreeGrafter"/>
</dbReference>
<dbReference type="GO" id="GO:0006689">
    <property type="term" value="P:ganglioside catabolic process"/>
    <property type="evidence" value="ECO:0007669"/>
    <property type="project" value="TreeGrafter"/>
</dbReference>
<dbReference type="RefSeq" id="WP_147778498.1">
    <property type="nucleotide sequence ID" value="NZ_SAYD01000018.1"/>
</dbReference>
<reference evidence="5 6" key="1">
    <citation type="journal article" date="1992" name="Lakartidningen">
        <title>[Penicillin V and not amoxicillin is the first choice preparation in acute otitis].</title>
        <authorList>
            <person name="Kamme C."/>
            <person name="Lundgren K."/>
            <person name="Prellner K."/>
        </authorList>
    </citation>
    <scope>NUCLEOTIDE SEQUENCE [LARGE SCALE GENOMIC DNA]</scope>
    <source>
        <strain evidence="5 6">PC3997IV</strain>
    </source>
</reference>
<dbReference type="PANTHER" id="PTHR10628:SF30">
    <property type="entry name" value="EXO-ALPHA-SIALIDASE"/>
    <property type="match status" value="1"/>
</dbReference>
<dbReference type="Gene3D" id="2.120.10.10">
    <property type="match status" value="1"/>
</dbReference>
<evidence type="ECO:0000313" key="6">
    <source>
        <dbReference type="Proteomes" id="UP000325002"/>
    </source>
</evidence>
<proteinExistence type="inferred from homology"/>
<dbReference type="PANTHER" id="PTHR10628">
    <property type="entry name" value="SIALIDASE"/>
    <property type="match status" value="1"/>
</dbReference>
<dbReference type="Pfam" id="PF13088">
    <property type="entry name" value="BNR_2"/>
    <property type="match status" value="1"/>
</dbReference>
<comment type="caution">
    <text evidence="5">The sequence shown here is derived from an EMBL/GenBank/DDBJ whole genome shotgun (WGS) entry which is preliminary data.</text>
</comment>
<evidence type="ECO:0000256" key="2">
    <source>
        <dbReference type="ARBA" id="ARBA00009348"/>
    </source>
</evidence>
<dbReference type="GO" id="GO:0009313">
    <property type="term" value="P:oligosaccharide catabolic process"/>
    <property type="evidence" value="ECO:0007669"/>
    <property type="project" value="TreeGrafter"/>
</dbReference>
<dbReference type="PROSITE" id="PS51257">
    <property type="entry name" value="PROKAR_LIPOPROTEIN"/>
    <property type="match status" value="1"/>
</dbReference>
<name>A0A5C8EMG4_9SPIR</name>
<dbReference type="AlphaFoldDB" id="A0A5C8EMG4"/>
<evidence type="ECO:0000256" key="1">
    <source>
        <dbReference type="ARBA" id="ARBA00000427"/>
    </source>
</evidence>
<dbReference type="GO" id="GO:0004308">
    <property type="term" value="F:exo-alpha-sialidase activity"/>
    <property type="evidence" value="ECO:0007669"/>
    <property type="project" value="UniProtKB-EC"/>
</dbReference>
<dbReference type="InterPro" id="IPR011040">
    <property type="entry name" value="Sialidase"/>
</dbReference>
<accession>A0A5C8EMG4</accession>
<organism evidence="5 6">
    <name type="scientific">Brachyspira aalborgi</name>
    <dbReference type="NCBI Taxonomy" id="29522"/>
    <lineage>
        <taxon>Bacteria</taxon>
        <taxon>Pseudomonadati</taxon>
        <taxon>Spirochaetota</taxon>
        <taxon>Spirochaetia</taxon>
        <taxon>Brachyspirales</taxon>
        <taxon>Brachyspiraceae</taxon>
        <taxon>Brachyspira</taxon>
    </lineage>
</organism>
<evidence type="ECO:0000256" key="3">
    <source>
        <dbReference type="ARBA" id="ARBA00012733"/>
    </source>
</evidence>